<dbReference type="PANTHER" id="PTHR43640:SF1">
    <property type="entry name" value="THIOREDOXIN-DEPENDENT PEROXIREDOXIN"/>
    <property type="match status" value="1"/>
</dbReference>
<dbReference type="InterPro" id="IPR000866">
    <property type="entry name" value="AhpC/TSA"/>
</dbReference>
<feature type="domain" description="Thioredoxin" evidence="2">
    <location>
        <begin position="25"/>
        <end position="182"/>
    </location>
</feature>
<dbReference type="GO" id="GO:0016491">
    <property type="term" value="F:oxidoreductase activity"/>
    <property type="evidence" value="ECO:0007669"/>
    <property type="project" value="InterPro"/>
</dbReference>
<dbReference type="Proteomes" id="UP000184212">
    <property type="component" value="Unassembled WGS sequence"/>
</dbReference>
<evidence type="ECO:0000313" key="3">
    <source>
        <dbReference type="EMBL" id="SHH99764.1"/>
    </source>
</evidence>
<reference evidence="3 4" key="1">
    <citation type="submission" date="2016-11" db="EMBL/GenBank/DDBJ databases">
        <authorList>
            <person name="Jaros S."/>
            <person name="Januszkiewicz K."/>
            <person name="Wedrychowicz H."/>
        </authorList>
    </citation>
    <scope>NUCLEOTIDE SEQUENCE [LARGE SCALE GENOMIC DNA]</scope>
    <source>
        <strain evidence="3 4">DSM 24574</strain>
    </source>
</reference>
<feature type="chain" id="PRO_5012364305" evidence="1">
    <location>
        <begin position="20"/>
        <end position="203"/>
    </location>
</feature>
<protein>
    <submittedName>
        <fullName evidence="3">Peroxiredoxin</fullName>
    </submittedName>
</protein>
<dbReference type="GO" id="GO:0016209">
    <property type="term" value="F:antioxidant activity"/>
    <property type="evidence" value="ECO:0007669"/>
    <property type="project" value="InterPro"/>
</dbReference>
<name>A0A1M5XJS3_9BACT</name>
<organism evidence="3 4">
    <name type="scientific">Chryseolinea serpens</name>
    <dbReference type="NCBI Taxonomy" id="947013"/>
    <lineage>
        <taxon>Bacteria</taxon>
        <taxon>Pseudomonadati</taxon>
        <taxon>Bacteroidota</taxon>
        <taxon>Cytophagia</taxon>
        <taxon>Cytophagales</taxon>
        <taxon>Fulvivirgaceae</taxon>
        <taxon>Chryseolinea</taxon>
    </lineage>
</organism>
<keyword evidence="4" id="KW-1185">Reference proteome</keyword>
<dbReference type="SUPFAM" id="SSF52833">
    <property type="entry name" value="Thioredoxin-like"/>
    <property type="match status" value="1"/>
</dbReference>
<dbReference type="AlphaFoldDB" id="A0A1M5XJS3"/>
<proteinExistence type="predicted"/>
<dbReference type="Gene3D" id="3.40.30.10">
    <property type="entry name" value="Glutaredoxin"/>
    <property type="match status" value="1"/>
</dbReference>
<dbReference type="InterPro" id="IPR047262">
    <property type="entry name" value="PRX-like1"/>
</dbReference>
<dbReference type="STRING" id="947013.SAMN04488109_6616"/>
<dbReference type="CDD" id="cd02969">
    <property type="entry name" value="PRX_like1"/>
    <property type="match status" value="1"/>
</dbReference>
<evidence type="ECO:0000313" key="4">
    <source>
        <dbReference type="Proteomes" id="UP000184212"/>
    </source>
</evidence>
<evidence type="ECO:0000256" key="1">
    <source>
        <dbReference type="SAM" id="SignalP"/>
    </source>
</evidence>
<evidence type="ECO:0000259" key="2">
    <source>
        <dbReference type="PROSITE" id="PS51352"/>
    </source>
</evidence>
<dbReference type="PANTHER" id="PTHR43640">
    <property type="entry name" value="OS07G0260300 PROTEIN"/>
    <property type="match status" value="1"/>
</dbReference>
<dbReference type="EMBL" id="FQWQ01000006">
    <property type="protein sequence ID" value="SHH99764.1"/>
    <property type="molecule type" value="Genomic_DNA"/>
</dbReference>
<sequence length="203" mass="22092">MKTKMQSLVMLICAGILFAGSTTSYQLGDSVSDFKLKNVDGKMVSLSDYKSGKGVIIIFDCNTCPYSRAYNDRIIGLNKKYASQGFPVVAINPNDPAQSPGDSFDEMAAVAKKKHYDFPYLQDLSQEVAHAFGASNTPHVFVLKKDGSDFKVAYIGTIDNNTRDASAADKKYVEDAVNALLENKPVATPKTKAIGCGIRWKNS</sequence>
<dbReference type="PROSITE" id="PS51352">
    <property type="entry name" value="THIOREDOXIN_2"/>
    <property type="match status" value="1"/>
</dbReference>
<dbReference type="Pfam" id="PF00578">
    <property type="entry name" value="AhpC-TSA"/>
    <property type="match status" value="1"/>
</dbReference>
<dbReference type="InterPro" id="IPR013766">
    <property type="entry name" value="Thioredoxin_domain"/>
</dbReference>
<keyword evidence="1" id="KW-0732">Signal</keyword>
<dbReference type="RefSeq" id="WP_073143106.1">
    <property type="nucleotide sequence ID" value="NZ_FQWQ01000006.1"/>
</dbReference>
<gene>
    <name evidence="3" type="ORF">SAMN04488109_6616</name>
</gene>
<dbReference type="InterPro" id="IPR036249">
    <property type="entry name" value="Thioredoxin-like_sf"/>
</dbReference>
<feature type="signal peptide" evidence="1">
    <location>
        <begin position="1"/>
        <end position="19"/>
    </location>
</feature>
<accession>A0A1M5XJS3</accession>